<dbReference type="Proteomes" id="UP001194580">
    <property type="component" value="Unassembled WGS sequence"/>
</dbReference>
<keyword evidence="3" id="KW-1185">Reference proteome</keyword>
<feature type="region of interest" description="Disordered" evidence="1">
    <location>
        <begin position="1"/>
        <end position="22"/>
    </location>
</feature>
<gene>
    <name evidence="2" type="ORF">BGZ95_008545</name>
</gene>
<feature type="region of interest" description="Disordered" evidence="1">
    <location>
        <begin position="701"/>
        <end position="742"/>
    </location>
</feature>
<feature type="compositionally biased region" description="Acidic residues" evidence="1">
    <location>
        <begin position="231"/>
        <end position="298"/>
    </location>
</feature>
<feature type="compositionally biased region" description="Low complexity" evidence="1">
    <location>
        <begin position="7"/>
        <end position="20"/>
    </location>
</feature>
<name>A0AAD4H6B4_9FUNG</name>
<protein>
    <submittedName>
        <fullName evidence="2">Uncharacterized protein</fullName>
    </submittedName>
</protein>
<evidence type="ECO:0000256" key="1">
    <source>
        <dbReference type="SAM" id="MobiDB-lite"/>
    </source>
</evidence>
<comment type="caution">
    <text evidence="2">The sequence shown here is derived from an EMBL/GenBank/DDBJ whole genome shotgun (WGS) entry which is preliminary data.</text>
</comment>
<feature type="compositionally biased region" description="Low complexity" evidence="1">
    <location>
        <begin position="46"/>
        <end position="74"/>
    </location>
</feature>
<feature type="compositionally biased region" description="Low complexity" evidence="1">
    <location>
        <begin position="723"/>
        <end position="742"/>
    </location>
</feature>
<dbReference type="AlphaFoldDB" id="A0AAD4H6B4"/>
<proteinExistence type="predicted"/>
<feature type="region of interest" description="Disordered" evidence="1">
    <location>
        <begin position="613"/>
        <end position="657"/>
    </location>
</feature>
<feature type="compositionally biased region" description="Low complexity" evidence="1">
    <location>
        <begin position="117"/>
        <end position="136"/>
    </location>
</feature>
<feature type="compositionally biased region" description="Polar residues" evidence="1">
    <location>
        <begin position="160"/>
        <end position="192"/>
    </location>
</feature>
<sequence length="1121" mass="122123">MADHIGSDPPETSPSSPSYSNYNIQEFSLRGFLLTNHGLLPRRKAPTFYPSTASSSASPTSFSPNPEPANNNPPGLGSDKEQGEQSTPSATAAPGPSPLDHSLNTPNTPNIIPKSPSPTLGESAGSSSSSPSVDSPPLQPVKITPTSSSDEESGEERRASTVSSLPDQTTTPSEASSSEQALTSDPSSSNLVPATRLLQEFMEADELEPTMAQTAAASQISALSSSSSLLMEEEEKEEEEKEEEQEDNREGNDEVEEGDDGDDVEGEDVDSDENGVEKDEEESDDDIDVEEVMGENGDDVEEVRAVVMEEENDDGDDDDDVVEVVEVEDSEEVEDDEEEAIRLSLTTHSAVNNPDELYTSPSLTNNSISNTLVDVNASANASTLNEPTHHDQSTLPVSALASESASIFASTPITLGVREAVTVIIAVAMAQAAAMATVMAMIMENATPENTLIPAPVTTITTMPASTPTPTTITSTAATSALVLASAPTIPVAASPAPAPTTTCIVCATTTTTPAISPVPPITVANTPVSAAASATTVTMPLRSALKRANHNIDRPGPRPMKTVSWGPVTVLGPSSLNKRPIARTRGFARRLPFLFCSRAQASAECHAWINDDGNEDDGNTIHDRRQQGSRKVISRSRSKSGMPKTKDYQSSSSSAFSRSLLSEGKKRYRSSKYCPDDAICVSLRDVIVLGYIHVAPLSPPVEKVTQSPSRKRRWGESPTIISSSSSSGERPTAAAAERSSTSSNNYQASSIVAYPISATPFVPNRSLQRATWEHPLLNGYSLSRTMSFVQSSSYVERRWPYAETSVSRCYPSASSHRAHAQIEHSSVESALHLPPLAKKRSSKSVIAPTFRFQRAESNVEDLYDLALQEPSPLQRWINYAQLGYTVLATISQSVSWTCQRTINMSPAAWFYHRFLRDRFGFEEYYVDRADDGVVEEDYCTVGSWKKKVADDDPRKHRGSRTGRGIGETDTSASHIRVFGKGAHIQQQKKFEQSNHYEHQVEFRRTHHFGDWKSKLLGITRLLLRIAQLIPSFKKRQQEEWLDDEDGFSFSYDDDSYDDEDDQKLIEKEGDDDKVMTAIESILVQEDEAMVRPKEEQEDPLARTLLQVEQVLLEAKALVHI</sequence>
<accession>A0AAD4H6B4</accession>
<organism evidence="2 3">
    <name type="scientific">Linnemannia exigua</name>
    <dbReference type="NCBI Taxonomy" id="604196"/>
    <lineage>
        <taxon>Eukaryota</taxon>
        <taxon>Fungi</taxon>
        <taxon>Fungi incertae sedis</taxon>
        <taxon>Mucoromycota</taxon>
        <taxon>Mortierellomycotina</taxon>
        <taxon>Mortierellomycetes</taxon>
        <taxon>Mortierellales</taxon>
        <taxon>Mortierellaceae</taxon>
        <taxon>Linnemannia</taxon>
    </lineage>
</organism>
<feature type="region of interest" description="Disordered" evidence="1">
    <location>
        <begin position="42"/>
        <end position="298"/>
    </location>
</feature>
<reference evidence="2" key="1">
    <citation type="journal article" date="2020" name="Fungal Divers.">
        <title>Resolving the Mortierellaceae phylogeny through synthesis of multi-gene phylogenetics and phylogenomics.</title>
        <authorList>
            <person name="Vandepol N."/>
            <person name="Liber J."/>
            <person name="Desiro A."/>
            <person name="Na H."/>
            <person name="Kennedy M."/>
            <person name="Barry K."/>
            <person name="Grigoriev I.V."/>
            <person name="Miller A.N."/>
            <person name="O'Donnell K."/>
            <person name="Stajich J.E."/>
            <person name="Bonito G."/>
        </authorList>
    </citation>
    <scope>NUCLEOTIDE SEQUENCE</scope>
    <source>
        <strain evidence="2">NRRL 28262</strain>
    </source>
</reference>
<evidence type="ECO:0000313" key="3">
    <source>
        <dbReference type="Proteomes" id="UP001194580"/>
    </source>
</evidence>
<dbReference type="EMBL" id="JAAAIL010000454">
    <property type="protein sequence ID" value="KAG0275636.1"/>
    <property type="molecule type" value="Genomic_DNA"/>
</dbReference>
<evidence type="ECO:0000313" key="2">
    <source>
        <dbReference type="EMBL" id="KAG0275636.1"/>
    </source>
</evidence>
<feature type="compositionally biased region" description="Low complexity" evidence="1">
    <location>
        <begin position="215"/>
        <end position="230"/>
    </location>
</feature>